<feature type="coiled-coil region" evidence="6">
    <location>
        <begin position="42"/>
        <end position="77"/>
    </location>
</feature>
<sequence>LLLYIYKKFIKPLLQRIEEEKELERRKKFDADLQAAYEERVRAARERAQRELQIEAAKAQERLEEAKQRKLEEAMEKANLSGGHTANVCSETPTSGVDPRTFVTDLIKSAPVVVFSKSYCPYCRNAKRALSAYRIPEKQYKIVELDGRPDCDQIQDVLQEVGGARTVPRVFIGGRCIGGGSETVAAQKDGTLEKMLKEAGAI</sequence>
<name>A0A183EBN5_9BILA</name>
<reference evidence="8" key="1">
    <citation type="submission" date="2016-06" db="UniProtKB">
        <authorList>
            <consortium name="WormBaseParasite"/>
        </authorList>
    </citation>
    <scope>IDENTIFICATION</scope>
</reference>
<dbReference type="PANTHER" id="PTHR45694:SF18">
    <property type="entry name" value="GLUTAREDOXIN-1-RELATED"/>
    <property type="match status" value="1"/>
</dbReference>
<dbReference type="PANTHER" id="PTHR45694">
    <property type="entry name" value="GLUTAREDOXIN 2"/>
    <property type="match status" value="1"/>
</dbReference>
<keyword evidence="4" id="KW-1015">Disulfide bond</keyword>
<evidence type="ECO:0000313" key="8">
    <source>
        <dbReference type="WBParaSite" id="GPUH_0001840101-mRNA-1"/>
    </source>
</evidence>
<dbReference type="InterPro" id="IPR002109">
    <property type="entry name" value="Glutaredoxin"/>
</dbReference>
<dbReference type="GO" id="GO:0034599">
    <property type="term" value="P:cellular response to oxidative stress"/>
    <property type="evidence" value="ECO:0007669"/>
    <property type="project" value="TreeGrafter"/>
</dbReference>
<dbReference type="InterPro" id="IPR011899">
    <property type="entry name" value="Glutaredoxin_euk/vir"/>
</dbReference>
<keyword evidence="2" id="KW-0813">Transport</keyword>
<dbReference type="PROSITE" id="PS51354">
    <property type="entry name" value="GLUTAREDOXIN_2"/>
    <property type="match status" value="1"/>
</dbReference>
<dbReference type="GO" id="GO:0005737">
    <property type="term" value="C:cytoplasm"/>
    <property type="evidence" value="ECO:0007669"/>
    <property type="project" value="TreeGrafter"/>
</dbReference>
<evidence type="ECO:0000256" key="1">
    <source>
        <dbReference type="ARBA" id="ARBA00002549"/>
    </source>
</evidence>
<comment type="function">
    <text evidence="1">Has a glutathione-disulfide oxidoreductase activity in the presence of NADPH and glutathione reductase. Reduces low molecular weight disulfides and proteins.</text>
</comment>
<dbReference type="GO" id="GO:0015038">
    <property type="term" value="F:glutathione disulfide oxidoreductase activity"/>
    <property type="evidence" value="ECO:0007669"/>
    <property type="project" value="TreeGrafter"/>
</dbReference>
<keyword evidence="3" id="KW-0249">Electron transport</keyword>
<dbReference type="InterPro" id="IPR014025">
    <property type="entry name" value="Glutaredoxin_subgr"/>
</dbReference>
<proteinExistence type="predicted"/>
<dbReference type="PRINTS" id="PR00160">
    <property type="entry name" value="GLUTAREDOXIN"/>
</dbReference>
<dbReference type="FunFam" id="3.40.30.10:FF:000093">
    <property type="entry name" value="Glutaredoxin 2"/>
    <property type="match status" value="1"/>
</dbReference>
<dbReference type="PROSITE" id="PS00195">
    <property type="entry name" value="GLUTAREDOXIN_1"/>
    <property type="match status" value="1"/>
</dbReference>
<dbReference type="NCBIfam" id="TIGR02180">
    <property type="entry name" value="GRX_euk"/>
    <property type="match status" value="1"/>
</dbReference>
<feature type="domain" description="Glutaredoxin" evidence="7">
    <location>
        <begin position="112"/>
        <end position="177"/>
    </location>
</feature>
<evidence type="ECO:0000256" key="2">
    <source>
        <dbReference type="ARBA" id="ARBA00022448"/>
    </source>
</evidence>
<keyword evidence="5" id="KW-0676">Redox-active center</keyword>
<accession>A0A183EBN5</accession>
<dbReference type="Gene3D" id="3.40.30.10">
    <property type="entry name" value="Glutaredoxin"/>
    <property type="match status" value="1"/>
</dbReference>
<evidence type="ECO:0000259" key="7">
    <source>
        <dbReference type="Pfam" id="PF00462"/>
    </source>
</evidence>
<dbReference type="Pfam" id="PF00462">
    <property type="entry name" value="Glutaredoxin"/>
    <property type="match status" value="1"/>
</dbReference>
<evidence type="ECO:0000256" key="3">
    <source>
        <dbReference type="ARBA" id="ARBA00022982"/>
    </source>
</evidence>
<dbReference type="SUPFAM" id="SSF52833">
    <property type="entry name" value="Thioredoxin-like"/>
    <property type="match status" value="1"/>
</dbReference>
<dbReference type="CDD" id="cd03419">
    <property type="entry name" value="GRX_GRXh_1_2_like"/>
    <property type="match status" value="1"/>
</dbReference>
<protein>
    <submittedName>
        <fullName evidence="8">Glutaredoxin domain-containing protein</fullName>
    </submittedName>
</protein>
<dbReference type="AlphaFoldDB" id="A0A183EBN5"/>
<dbReference type="InterPro" id="IPR011767">
    <property type="entry name" value="GLR_AS"/>
</dbReference>
<evidence type="ECO:0000256" key="5">
    <source>
        <dbReference type="ARBA" id="ARBA00023284"/>
    </source>
</evidence>
<evidence type="ECO:0000256" key="6">
    <source>
        <dbReference type="SAM" id="Coils"/>
    </source>
</evidence>
<organism evidence="8">
    <name type="scientific">Gongylonema pulchrum</name>
    <dbReference type="NCBI Taxonomy" id="637853"/>
    <lineage>
        <taxon>Eukaryota</taxon>
        <taxon>Metazoa</taxon>
        <taxon>Ecdysozoa</taxon>
        <taxon>Nematoda</taxon>
        <taxon>Chromadorea</taxon>
        <taxon>Rhabditida</taxon>
        <taxon>Spirurina</taxon>
        <taxon>Spiruromorpha</taxon>
        <taxon>Spiruroidea</taxon>
        <taxon>Gongylonematidae</taxon>
        <taxon>Gongylonema</taxon>
    </lineage>
</organism>
<dbReference type="InterPro" id="IPR036249">
    <property type="entry name" value="Thioredoxin-like_sf"/>
</dbReference>
<keyword evidence="6" id="KW-0175">Coiled coil</keyword>
<evidence type="ECO:0000256" key="4">
    <source>
        <dbReference type="ARBA" id="ARBA00023157"/>
    </source>
</evidence>
<dbReference type="WBParaSite" id="GPUH_0001840101-mRNA-1">
    <property type="protein sequence ID" value="GPUH_0001840101-mRNA-1"/>
    <property type="gene ID" value="GPUH_0001840101"/>
</dbReference>